<dbReference type="EMBL" id="WNZX01000008">
    <property type="protein sequence ID" value="MUG71246.1"/>
    <property type="molecule type" value="Genomic_DNA"/>
</dbReference>
<evidence type="ECO:0000313" key="2">
    <source>
        <dbReference type="Proteomes" id="UP000450917"/>
    </source>
</evidence>
<reference evidence="1 2" key="1">
    <citation type="submission" date="2019-11" db="EMBL/GenBank/DDBJ databases">
        <title>Draft genome sequences of five Paenibacillus species of dairy origin.</title>
        <authorList>
            <person name="Olajide A.M."/>
            <person name="Chen S."/>
            <person name="Lapointe G."/>
        </authorList>
    </citation>
    <scope>NUCLEOTIDE SEQUENCE [LARGE SCALE GENOMIC DNA]</scope>
    <source>
        <strain evidence="1 2">2CS3</strain>
    </source>
</reference>
<evidence type="ECO:0000313" key="1">
    <source>
        <dbReference type="EMBL" id="MUG71246.1"/>
    </source>
</evidence>
<proteinExistence type="predicted"/>
<dbReference type="Proteomes" id="UP000450917">
    <property type="component" value="Unassembled WGS sequence"/>
</dbReference>
<name>A0A7X3CT02_9BACL</name>
<dbReference type="Pfam" id="PF11553">
    <property type="entry name" value="DUF3231"/>
    <property type="match status" value="1"/>
</dbReference>
<comment type="caution">
    <text evidence="1">The sequence shown here is derived from an EMBL/GenBank/DDBJ whole genome shotgun (WGS) entry which is preliminary data.</text>
</comment>
<protein>
    <submittedName>
        <fullName evidence="1">DUF3231 family protein</fullName>
    </submittedName>
</protein>
<accession>A0A7X3CT02</accession>
<organism evidence="1 2">
    <name type="scientific">Paenibacillus validus</name>
    <dbReference type="NCBI Taxonomy" id="44253"/>
    <lineage>
        <taxon>Bacteria</taxon>
        <taxon>Bacillati</taxon>
        <taxon>Bacillota</taxon>
        <taxon>Bacilli</taxon>
        <taxon>Bacillales</taxon>
        <taxon>Paenibacillaceae</taxon>
        <taxon>Paenibacillus</taxon>
    </lineage>
</organism>
<keyword evidence="2" id="KW-1185">Reference proteome</keyword>
<dbReference type="AlphaFoldDB" id="A0A7X3CT02"/>
<gene>
    <name evidence="1" type="ORF">GNP93_11205</name>
</gene>
<dbReference type="InterPro" id="IPR021617">
    <property type="entry name" value="DUF3231"/>
</dbReference>
<sequence>MRGLLCDGKRMFIRTRRFRLFEPRRIASYFIMFHDLPQPGNRLIRCSDTATGDKKVYLGQFRKESRYPLPAGFRNRTSAPKPSASAYTRMFLMMDGLALGVSMRRDINTNYYRLMLEVSKFAENGAEIMMNNRWLEKPPSAVDRKALARL</sequence>